<reference evidence="7" key="1">
    <citation type="journal article" date="2023" name="Science">
        <title>Genome structures resolve the early diversification of teleost fishes.</title>
        <authorList>
            <person name="Parey E."/>
            <person name="Louis A."/>
            <person name="Montfort J."/>
            <person name="Bouchez O."/>
            <person name="Roques C."/>
            <person name="Iampietro C."/>
            <person name="Lluch J."/>
            <person name="Castinel A."/>
            <person name="Donnadieu C."/>
            <person name="Desvignes T."/>
            <person name="Floi Bucao C."/>
            <person name="Jouanno E."/>
            <person name="Wen M."/>
            <person name="Mejri S."/>
            <person name="Dirks R."/>
            <person name="Jansen H."/>
            <person name="Henkel C."/>
            <person name="Chen W.J."/>
            <person name="Zahm M."/>
            <person name="Cabau C."/>
            <person name="Klopp C."/>
            <person name="Thompson A.W."/>
            <person name="Robinson-Rechavi M."/>
            <person name="Braasch I."/>
            <person name="Lecointre G."/>
            <person name="Bobe J."/>
            <person name="Postlethwait J.H."/>
            <person name="Berthelot C."/>
            <person name="Roest Crollius H."/>
            <person name="Guiguen Y."/>
        </authorList>
    </citation>
    <scope>NUCLEOTIDE SEQUENCE</scope>
    <source>
        <strain evidence="7">Concon-B</strain>
    </source>
</reference>
<evidence type="ECO:0000256" key="5">
    <source>
        <dbReference type="ARBA" id="ARBA00023136"/>
    </source>
</evidence>
<dbReference type="PANTHER" id="PTHR16932">
    <property type="entry name" value="INTERFERON ALPHA-INDUCIBLE PROTEIN 27"/>
    <property type="match status" value="1"/>
</dbReference>
<dbReference type="Pfam" id="PF06140">
    <property type="entry name" value="Ifi-6-16"/>
    <property type="match status" value="1"/>
</dbReference>
<comment type="similarity">
    <text evidence="2">Belongs to the IFI6/IFI27 family.</text>
</comment>
<organism evidence="7 8">
    <name type="scientific">Conger conger</name>
    <name type="common">Conger eel</name>
    <name type="synonym">Muraena conger</name>
    <dbReference type="NCBI Taxonomy" id="82655"/>
    <lineage>
        <taxon>Eukaryota</taxon>
        <taxon>Metazoa</taxon>
        <taxon>Chordata</taxon>
        <taxon>Craniata</taxon>
        <taxon>Vertebrata</taxon>
        <taxon>Euteleostomi</taxon>
        <taxon>Actinopterygii</taxon>
        <taxon>Neopterygii</taxon>
        <taxon>Teleostei</taxon>
        <taxon>Anguilliformes</taxon>
        <taxon>Congridae</taxon>
        <taxon>Conger</taxon>
    </lineage>
</organism>
<feature type="transmembrane region" description="Helical" evidence="6">
    <location>
        <begin position="20"/>
        <end position="45"/>
    </location>
</feature>
<evidence type="ECO:0000256" key="4">
    <source>
        <dbReference type="ARBA" id="ARBA00022989"/>
    </source>
</evidence>
<evidence type="ECO:0000256" key="1">
    <source>
        <dbReference type="ARBA" id="ARBA00004141"/>
    </source>
</evidence>
<name>A0A9Q1CUV7_CONCO</name>
<gene>
    <name evidence="7" type="ORF">COCON_G00235840</name>
</gene>
<keyword evidence="3 6" id="KW-0812">Transmembrane</keyword>
<dbReference type="EMBL" id="JAFJMO010001170">
    <property type="protein sequence ID" value="KAJ8245202.1"/>
    <property type="molecule type" value="Genomic_DNA"/>
</dbReference>
<keyword evidence="5 6" id="KW-0472">Membrane</keyword>
<keyword evidence="4 6" id="KW-1133">Transmembrane helix</keyword>
<evidence type="ECO:0000313" key="8">
    <source>
        <dbReference type="Proteomes" id="UP001152803"/>
    </source>
</evidence>
<dbReference type="PANTHER" id="PTHR16932:SF18">
    <property type="entry name" value="INTERFERON, ALPHA-INDUCIBLE PROTEIN 27-LIKE 2"/>
    <property type="match status" value="1"/>
</dbReference>
<feature type="transmembrane region" description="Helical" evidence="6">
    <location>
        <begin position="88"/>
        <end position="109"/>
    </location>
</feature>
<evidence type="ECO:0000313" key="7">
    <source>
        <dbReference type="EMBL" id="KAJ8245202.1"/>
    </source>
</evidence>
<evidence type="ECO:0000256" key="3">
    <source>
        <dbReference type="ARBA" id="ARBA00022692"/>
    </source>
</evidence>
<evidence type="ECO:0008006" key="9">
    <source>
        <dbReference type="Google" id="ProtNLM"/>
    </source>
</evidence>
<dbReference type="Gene3D" id="6.10.110.10">
    <property type="match status" value="1"/>
</dbReference>
<proteinExistence type="inferred from homology"/>
<dbReference type="AlphaFoldDB" id="A0A9Q1CUV7"/>
<evidence type="ECO:0000256" key="6">
    <source>
        <dbReference type="SAM" id="Phobius"/>
    </source>
</evidence>
<sequence length="110" mass="10039">MSIFMFQTLVISKNSEIMGLLGLAVGALVGAGTVTVGVPLVVGALGFTTAGIAGGTIASSMMSAAAIANGGGVAAGTAVAALQSLGAAGVSTAVSAAASGVAAAIGAILF</sequence>
<evidence type="ECO:0000256" key="2">
    <source>
        <dbReference type="ARBA" id="ARBA00007262"/>
    </source>
</evidence>
<dbReference type="InterPro" id="IPR009311">
    <property type="entry name" value="IFI6/IFI27-like"/>
</dbReference>
<comment type="subcellular location">
    <subcellularLocation>
        <location evidence="1">Membrane</location>
        <topology evidence="1">Multi-pass membrane protein</topology>
    </subcellularLocation>
</comment>
<feature type="transmembrane region" description="Helical" evidence="6">
    <location>
        <begin position="57"/>
        <end position="82"/>
    </location>
</feature>
<accession>A0A9Q1CUV7</accession>
<protein>
    <recommendedName>
        <fullName evidence="9">Interferon alpha-inducible protein 27-like protein 2A</fullName>
    </recommendedName>
</protein>
<dbReference type="Proteomes" id="UP001152803">
    <property type="component" value="Unassembled WGS sequence"/>
</dbReference>
<comment type="caution">
    <text evidence="7">The sequence shown here is derived from an EMBL/GenBank/DDBJ whole genome shotgun (WGS) entry which is preliminary data.</text>
</comment>
<keyword evidence="8" id="KW-1185">Reference proteome</keyword>
<dbReference type="InterPro" id="IPR038213">
    <property type="entry name" value="IFI6/IFI27-like_sf"/>
</dbReference>
<dbReference type="GO" id="GO:0016020">
    <property type="term" value="C:membrane"/>
    <property type="evidence" value="ECO:0007669"/>
    <property type="project" value="UniProtKB-SubCell"/>
</dbReference>